<keyword evidence="3" id="KW-0406">Ion transport</keyword>
<dbReference type="InterPro" id="IPR018000">
    <property type="entry name" value="Neurotransmitter_ion_chnl_CS"/>
</dbReference>
<dbReference type="InterPro" id="IPR036734">
    <property type="entry name" value="Neur_chan_lig-bd_sf"/>
</dbReference>
<dbReference type="PANTHER" id="PTHR18945">
    <property type="entry name" value="NEUROTRANSMITTER GATED ION CHANNEL"/>
    <property type="match status" value="1"/>
</dbReference>
<evidence type="ECO:0000313" key="6">
    <source>
        <dbReference type="Proteomes" id="UP000728185"/>
    </source>
</evidence>
<feature type="domain" description="Neurotransmitter-gated ion-channel ligand-binding" evidence="4">
    <location>
        <begin position="176"/>
        <end position="356"/>
    </location>
</feature>
<feature type="signal peptide" evidence="3">
    <location>
        <begin position="1"/>
        <end position="23"/>
    </location>
</feature>
<keyword evidence="5" id="KW-0675">Receptor</keyword>
<reference evidence="5" key="1">
    <citation type="submission" date="2019-05" db="EMBL/GenBank/DDBJ databases">
        <title>Annotation for the trematode Fasciolopsis buski.</title>
        <authorList>
            <person name="Choi Y.-J."/>
        </authorList>
    </citation>
    <scope>NUCLEOTIDE SEQUENCE</scope>
    <source>
        <strain evidence="5">HT</strain>
        <tissue evidence="5">Whole worm</tissue>
    </source>
</reference>
<keyword evidence="2" id="KW-0472">Membrane</keyword>
<dbReference type="InterPro" id="IPR006202">
    <property type="entry name" value="Neur_chan_lig-bd"/>
</dbReference>
<evidence type="ECO:0000256" key="2">
    <source>
        <dbReference type="ARBA" id="ARBA00023136"/>
    </source>
</evidence>
<dbReference type="EMBL" id="LUCM01001502">
    <property type="protein sequence ID" value="KAA0198785.1"/>
    <property type="molecule type" value="Genomic_DNA"/>
</dbReference>
<protein>
    <submittedName>
        <fullName evidence="5">Glycine receptor subunit alpha 1</fullName>
    </submittedName>
</protein>
<evidence type="ECO:0000259" key="4">
    <source>
        <dbReference type="Pfam" id="PF02931"/>
    </source>
</evidence>
<proteinExistence type="inferred from homology"/>
<name>A0A8E0S1M4_9TREM</name>
<comment type="similarity">
    <text evidence="3">Belongs to the ligand-gated ion channel (TC 1.A.9) family.</text>
</comment>
<evidence type="ECO:0000256" key="1">
    <source>
        <dbReference type="ARBA" id="ARBA00004141"/>
    </source>
</evidence>
<dbReference type="PRINTS" id="PR00252">
    <property type="entry name" value="NRIONCHANNEL"/>
</dbReference>
<evidence type="ECO:0000256" key="3">
    <source>
        <dbReference type="RuleBase" id="RU000687"/>
    </source>
</evidence>
<keyword evidence="3" id="KW-0732">Signal</keyword>
<dbReference type="PROSITE" id="PS00236">
    <property type="entry name" value="NEUROTR_ION_CHANNEL"/>
    <property type="match status" value="1"/>
</dbReference>
<sequence length="388" mass="44350">MAIGLPNWWHWITLLAILLSCSARVQLSASAAVEHVSKHIYPLGFPLLPPSPPLQSSPEPDPPPESLVILPPPPPYSSFFNLTPPVPDYHLLPSNHDRSVYMPVQHSWIPFLPEQIPQIEGYYPDGYIPDSTLLNQVGPTYTVPSIFPVASQTDPTDTVDYESYWDSLRPASPITSIVQQVLANYKSHESPDENNPDPTTVTVSVHILAVASINVVHMEYTVDLYLRQQWIDPRLAWEHVPHLAHYTDYVLLTAHKKQLWLPDLFFRNGKRGYRHEMSVPNDLIRVHPNGSVLYSQKITMIFSCSMYLHLYPMDHQECQMNIGSYGYTVDELKFVWHKEDPVTVAENLQLLEFDSPRSASTRVSSPHKPERYIFLFLSFSFCVRLGRE</sequence>
<accession>A0A8E0S1M4</accession>
<dbReference type="InterPro" id="IPR006201">
    <property type="entry name" value="Neur_channel"/>
</dbReference>
<dbReference type="Gene3D" id="2.70.170.10">
    <property type="entry name" value="Neurotransmitter-gated ion-channel ligand-binding domain"/>
    <property type="match status" value="1"/>
</dbReference>
<dbReference type="AlphaFoldDB" id="A0A8E0S1M4"/>
<evidence type="ECO:0000313" key="5">
    <source>
        <dbReference type="EMBL" id="KAA0198785.1"/>
    </source>
</evidence>
<dbReference type="GO" id="GO:0005230">
    <property type="term" value="F:extracellular ligand-gated monoatomic ion channel activity"/>
    <property type="evidence" value="ECO:0007669"/>
    <property type="project" value="InterPro"/>
</dbReference>
<comment type="subcellular location">
    <subcellularLocation>
        <location evidence="1">Membrane</location>
        <topology evidence="1">Multi-pass membrane protein</topology>
    </subcellularLocation>
</comment>
<keyword evidence="3" id="KW-0813">Transport</keyword>
<dbReference type="GO" id="GO:0016020">
    <property type="term" value="C:membrane"/>
    <property type="evidence" value="ECO:0007669"/>
    <property type="project" value="UniProtKB-SubCell"/>
</dbReference>
<feature type="chain" id="PRO_5034748531" evidence="3">
    <location>
        <begin position="24"/>
        <end position="388"/>
    </location>
</feature>
<dbReference type="OrthoDB" id="407674at2759"/>
<dbReference type="CDD" id="cd18987">
    <property type="entry name" value="LGIC_ECD_anion"/>
    <property type="match status" value="1"/>
</dbReference>
<comment type="caution">
    <text evidence="5">The sequence shown here is derived from an EMBL/GenBank/DDBJ whole genome shotgun (WGS) entry which is preliminary data.</text>
</comment>
<gene>
    <name evidence="5" type="ORF">FBUS_01600</name>
</gene>
<dbReference type="Pfam" id="PF02931">
    <property type="entry name" value="Neur_chan_LBD"/>
    <property type="match status" value="1"/>
</dbReference>
<keyword evidence="6" id="KW-1185">Reference proteome</keyword>
<organism evidence="5 6">
    <name type="scientific">Fasciolopsis buskii</name>
    <dbReference type="NCBI Taxonomy" id="27845"/>
    <lineage>
        <taxon>Eukaryota</taxon>
        <taxon>Metazoa</taxon>
        <taxon>Spiralia</taxon>
        <taxon>Lophotrochozoa</taxon>
        <taxon>Platyhelminthes</taxon>
        <taxon>Trematoda</taxon>
        <taxon>Digenea</taxon>
        <taxon>Plagiorchiida</taxon>
        <taxon>Echinostomata</taxon>
        <taxon>Echinostomatoidea</taxon>
        <taxon>Fasciolidae</taxon>
        <taxon>Fasciolopsis</taxon>
    </lineage>
</organism>
<keyword evidence="3" id="KW-0407">Ion channel</keyword>
<dbReference type="GO" id="GO:0004888">
    <property type="term" value="F:transmembrane signaling receptor activity"/>
    <property type="evidence" value="ECO:0007669"/>
    <property type="project" value="InterPro"/>
</dbReference>
<dbReference type="Proteomes" id="UP000728185">
    <property type="component" value="Unassembled WGS sequence"/>
</dbReference>
<dbReference type="SUPFAM" id="SSF63712">
    <property type="entry name" value="Nicotinic receptor ligand binding domain-like"/>
    <property type="match status" value="1"/>
</dbReference>